<dbReference type="Pfam" id="PF05621">
    <property type="entry name" value="TniB"/>
    <property type="match status" value="1"/>
</dbReference>
<proteinExistence type="predicted"/>
<keyword evidence="1" id="KW-0547">Nucleotide-binding</keyword>
<dbReference type="SUPFAM" id="SSF52540">
    <property type="entry name" value="P-loop containing nucleoside triphosphate hydrolases"/>
    <property type="match status" value="1"/>
</dbReference>
<dbReference type="InterPro" id="IPR027417">
    <property type="entry name" value="P-loop_NTPase"/>
</dbReference>
<organism evidence="1 2">
    <name type="scientific">Agrobacterium salinitolerans</name>
    <dbReference type="NCBI Taxonomy" id="1183413"/>
    <lineage>
        <taxon>Bacteria</taxon>
        <taxon>Pseudomonadati</taxon>
        <taxon>Pseudomonadota</taxon>
        <taxon>Alphaproteobacteria</taxon>
        <taxon>Hyphomicrobiales</taxon>
        <taxon>Rhizobiaceae</taxon>
        <taxon>Rhizobium/Agrobacterium group</taxon>
        <taxon>Agrobacterium</taxon>
    </lineage>
</organism>
<evidence type="ECO:0000313" key="1">
    <source>
        <dbReference type="EMBL" id="TRA93267.1"/>
    </source>
</evidence>
<accession>A0ABY3BPZ3</accession>
<name>A0ABY3BPZ3_9HYPH</name>
<comment type="caution">
    <text evidence="1">The sequence shown here is derived from an EMBL/GenBank/DDBJ whole genome shotgun (WGS) entry which is preliminary data.</text>
</comment>
<keyword evidence="2" id="KW-1185">Reference proteome</keyword>
<dbReference type="Proteomes" id="UP000319481">
    <property type="component" value="Unassembled WGS sequence"/>
</dbReference>
<dbReference type="RefSeq" id="WP_142912749.1">
    <property type="nucleotide sequence ID" value="NZ_JAPZLP010000003.1"/>
</dbReference>
<keyword evidence="1" id="KW-0067">ATP-binding</keyword>
<reference evidence="1 2" key="1">
    <citation type="journal article" date="2019" name="Appl. Microbiol. Biotechnol.">
        <title>Differential efficiency of wild type rhizogenic strains for rol gene transformation of plants.</title>
        <authorList>
            <person name="Desmet S."/>
            <person name="De Keyser E."/>
            <person name="Van Vaerenbergh J."/>
            <person name="Baeyen S."/>
            <person name="Van Huylenbroeck J."/>
            <person name="Geelen D."/>
            <person name="Dhooghe E."/>
        </authorList>
    </citation>
    <scope>NUCLEOTIDE SEQUENCE [LARGE SCALE GENOMIC DNA]</scope>
    <source>
        <strain evidence="1 2">GBBC3283</strain>
    </source>
</reference>
<dbReference type="EMBL" id="SGNZ01000005">
    <property type="protein sequence ID" value="TRA93267.1"/>
    <property type="molecule type" value="Genomic_DNA"/>
</dbReference>
<evidence type="ECO:0000313" key="2">
    <source>
        <dbReference type="Proteomes" id="UP000319481"/>
    </source>
</evidence>
<dbReference type="Gene3D" id="3.40.50.300">
    <property type="entry name" value="P-loop containing nucleotide triphosphate hydrolases"/>
    <property type="match status" value="1"/>
</dbReference>
<gene>
    <name evidence="1" type="ORF">EXN23_11330</name>
</gene>
<sequence>MATKKVNPDAIRERSAERYFESGRDKVLSGFIEKLRKNAKDLERGRGSQRRSLFVIGETGSGKTRSITRILPLIEEWQPSKDEYGDDVTPLICIKPPKPCNMRALAIELLTAMRVPVKGRKTDPELWVFLKEQLKERGVKAIWIDEIQDVLRNNTPKAIQAVQDVLKALVQIDGWPIHTIYSGVPALATFLQGDRQLARRSYVMRYEPMEYPEDEEWIEKIIETVTVEDCGMSRADDTQTDVFREKLCRAASGAFGQVVELVQEACFRAADSGRTQVKLADFTKVYEGMTGCTRRDNVFVAANWREIVPAHALDDIAPPVKSRRAA</sequence>
<dbReference type="InterPro" id="IPR008868">
    <property type="entry name" value="TniB"/>
</dbReference>
<dbReference type="GO" id="GO:0005524">
    <property type="term" value="F:ATP binding"/>
    <property type="evidence" value="ECO:0007669"/>
    <property type="project" value="UniProtKB-KW"/>
</dbReference>
<protein>
    <submittedName>
        <fullName evidence="1">ATP-binding protein</fullName>
    </submittedName>
</protein>